<feature type="region of interest" description="Disordered" evidence="1">
    <location>
        <begin position="639"/>
        <end position="661"/>
    </location>
</feature>
<dbReference type="InterPro" id="IPR012337">
    <property type="entry name" value="RNaseH-like_sf"/>
</dbReference>
<dbReference type="Pfam" id="PF14291">
    <property type="entry name" value="DUF4371"/>
    <property type="match status" value="1"/>
</dbReference>
<gene>
    <name evidence="4" type="ORF">KUF71_018190</name>
</gene>
<evidence type="ECO:0000313" key="4">
    <source>
        <dbReference type="EMBL" id="KAK3907361.1"/>
    </source>
</evidence>
<dbReference type="PANTHER" id="PTHR37162:SF1">
    <property type="entry name" value="BED-TYPE DOMAIN-CONTAINING PROTEIN"/>
    <property type="match status" value="1"/>
</dbReference>
<feature type="compositionally biased region" description="Acidic residues" evidence="1">
    <location>
        <begin position="648"/>
        <end position="661"/>
    </location>
</feature>
<dbReference type="EMBL" id="JAHWGI010000007">
    <property type="protein sequence ID" value="KAK3907361.1"/>
    <property type="molecule type" value="Genomic_DNA"/>
</dbReference>
<dbReference type="SUPFAM" id="SSF53098">
    <property type="entry name" value="Ribonuclease H-like"/>
    <property type="match status" value="1"/>
</dbReference>
<evidence type="ECO:0000256" key="1">
    <source>
        <dbReference type="SAM" id="MobiDB-lite"/>
    </source>
</evidence>
<accession>A0AAE1GPR9</accession>
<reference evidence="4" key="1">
    <citation type="submission" date="2021-07" db="EMBL/GenBank/DDBJ databases">
        <authorList>
            <person name="Catto M.A."/>
            <person name="Jacobson A."/>
            <person name="Kennedy G."/>
            <person name="Labadie P."/>
            <person name="Hunt B.G."/>
            <person name="Srinivasan R."/>
        </authorList>
    </citation>
    <scope>NUCLEOTIDE SEQUENCE</scope>
    <source>
        <strain evidence="4">PL_HMW_Pooled</strain>
        <tissue evidence="4">Head</tissue>
    </source>
</reference>
<evidence type="ECO:0000259" key="2">
    <source>
        <dbReference type="Pfam" id="PF05699"/>
    </source>
</evidence>
<reference evidence="4" key="2">
    <citation type="journal article" date="2023" name="BMC Genomics">
        <title>Pest status, molecular evolution, and epigenetic factors derived from the genome assembly of Frankliniella fusca, a thysanopteran phytovirus vector.</title>
        <authorList>
            <person name="Catto M.A."/>
            <person name="Labadie P.E."/>
            <person name="Jacobson A.L."/>
            <person name="Kennedy G.G."/>
            <person name="Srinivasan R."/>
            <person name="Hunt B.G."/>
        </authorList>
    </citation>
    <scope>NUCLEOTIDE SEQUENCE</scope>
    <source>
        <strain evidence="4">PL_HMW_Pooled</strain>
    </source>
</reference>
<dbReference type="PANTHER" id="PTHR37162">
    <property type="entry name" value="HAT FAMILY DIMERISATION DOMAINCONTAINING PROTEIN-RELATED"/>
    <property type="match status" value="1"/>
</dbReference>
<evidence type="ECO:0000313" key="5">
    <source>
        <dbReference type="Proteomes" id="UP001219518"/>
    </source>
</evidence>
<evidence type="ECO:0000259" key="3">
    <source>
        <dbReference type="Pfam" id="PF14291"/>
    </source>
</evidence>
<dbReference type="Pfam" id="PF05699">
    <property type="entry name" value="Dimer_Tnp_hAT"/>
    <property type="match status" value="1"/>
</dbReference>
<organism evidence="4 5">
    <name type="scientific">Frankliniella fusca</name>
    <dbReference type="NCBI Taxonomy" id="407009"/>
    <lineage>
        <taxon>Eukaryota</taxon>
        <taxon>Metazoa</taxon>
        <taxon>Ecdysozoa</taxon>
        <taxon>Arthropoda</taxon>
        <taxon>Hexapoda</taxon>
        <taxon>Insecta</taxon>
        <taxon>Pterygota</taxon>
        <taxon>Neoptera</taxon>
        <taxon>Paraneoptera</taxon>
        <taxon>Thysanoptera</taxon>
        <taxon>Terebrantia</taxon>
        <taxon>Thripoidea</taxon>
        <taxon>Thripidae</taxon>
        <taxon>Frankliniella</taxon>
    </lineage>
</organism>
<name>A0AAE1GPR9_9NEOP</name>
<dbReference type="AlphaFoldDB" id="A0AAE1GPR9"/>
<proteinExistence type="predicted"/>
<dbReference type="GO" id="GO:0046983">
    <property type="term" value="F:protein dimerization activity"/>
    <property type="evidence" value="ECO:0007669"/>
    <property type="project" value="InterPro"/>
</dbReference>
<dbReference type="Proteomes" id="UP001219518">
    <property type="component" value="Unassembled WGS sequence"/>
</dbReference>
<dbReference type="InterPro" id="IPR025398">
    <property type="entry name" value="DUF4371"/>
</dbReference>
<dbReference type="InterPro" id="IPR008906">
    <property type="entry name" value="HATC_C_dom"/>
</dbReference>
<sequence>MSLSKSAKVGNSDSRHYKPEWEKLPQFRGAANAEAEAAKTTDLKLAAFIACHCSTKTVDHLGEILKDVGQEGRLKYLRLHRTKCSQLIMKVIAPEIQRDIVRDLGDEYFSVIVDESTDTATKKFMAVIIKYFSFSRKQMVLEFLGLIEFTDTTAPVLYAGFKEFCTLVGLNVKRLYAIGTDGASNLSGMHSSLYALLKTNDAPWLVLMRCICHSLDKCASKASAELPSNLEFMIRETNSWFAHSSLRKEKHAQIYKALNDGMEPPSLVKLCTTRWLSWGNAVARILDLYDSLKELFNGEVQAANDSNRKADKEKCYTAAILANMYNDETNRLYLTFLRPVLKEVNRTNMLFQSSSAGITVVYRELRMFVFSTVRRFFKPQAVPVASGEDGILRTVELTALRGVLNDNNSLLPLDRIDFGESFKCIVSSSSRRLPTELLETVQRRCANFLLHLSKEAVERLPMCIESVERLRFFAPKRVLAQSGRPKFNQLPLDFIPHSFSKDTLARQWARLYEFKLREVSPDLDDEKSIDDVDIFTFWFNVWQIRDGRNQRPFRELCVYVLTLLSLPLSNAVVERLFSIMTAVKTKQRSRLSLKMLQSILIVRGHLKASVKCCRNFTPTPAMLELFRSDVLYPKKAVPADGENLREDQDPDDPDPEQEEEAQIENDAAMDLLNQFENFLAEEMAIDL</sequence>
<feature type="domain" description="HAT C-terminal dimerisation" evidence="2">
    <location>
        <begin position="522"/>
        <end position="604"/>
    </location>
</feature>
<feature type="domain" description="DUF4371" evidence="3">
    <location>
        <begin position="63"/>
        <end position="189"/>
    </location>
</feature>
<keyword evidence="5" id="KW-1185">Reference proteome</keyword>
<protein>
    <submittedName>
        <fullName evidence="4">SCAN domain-containing protein 3</fullName>
    </submittedName>
</protein>
<comment type="caution">
    <text evidence="4">The sequence shown here is derived from an EMBL/GenBank/DDBJ whole genome shotgun (WGS) entry which is preliminary data.</text>
</comment>